<dbReference type="Pfam" id="PF16589">
    <property type="entry name" value="BRCT_2"/>
    <property type="match status" value="1"/>
</dbReference>
<dbReference type="Gene3D" id="3.40.50.10190">
    <property type="entry name" value="BRCT domain"/>
    <property type="match status" value="1"/>
</dbReference>
<name>A0ABP0P3N0_9DINO</name>
<dbReference type="InterPro" id="IPR027417">
    <property type="entry name" value="P-loop_NTPase"/>
</dbReference>
<comment type="caution">
    <text evidence="3">The sequence shown here is derived from an EMBL/GenBank/DDBJ whole genome shotgun (WGS) entry which is preliminary data.</text>
</comment>
<dbReference type="PANTHER" id="PTHR45990">
    <property type="entry name" value="DNA REPAIR PROTEIN REV1"/>
    <property type="match status" value="1"/>
</dbReference>
<dbReference type="EMBL" id="CAXAMN010022473">
    <property type="protein sequence ID" value="CAK9070057.1"/>
    <property type="molecule type" value="Genomic_DNA"/>
</dbReference>
<evidence type="ECO:0000256" key="1">
    <source>
        <dbReference type="SAM" id="MobiDB-lite"/>
    </source>
</evidence>
<feature type="compositionally biased region" description="Basic and acidic residues" evidence="1">
    <location>
        <begin position="1047"/>
        <end position="1068"/>
    </location>
</feature>
<reference evidence="3 4" key="1">
    <citation type="submission" date="2024-02" db="EMBL/GenBank/DDBJ databases">
        <authorList>
            <person name="Chen Y."/>
            <person name="Shah S."/>
            <person name="Dougan E. K."/>
            <person name="Thang M."/>
            <person name="Chan C."/>
        </authorList>
    </citation>
    <scope>NUCLEOTIDE SEQUENCE [LARGE SCALE GENOMIC DNA]</scope>
</reference>
<dbReference type="SUPFAM" id="SSF52113">
    <property type="entry name" value="BRCT domain"/>
    <property type="match status" value="1"/>
</dbReference>
<feature type="compositionally biased region" description="Polar residues" evidence="1">
    <location>
        <begin position="807"/>
        <end position="823"/>
    </location>
</feature>
<evidence type="ECO:0000259" key="2">
    <source>
        <dbReference type="PROSITE" id="PS50172"/>
    </source>
</evidence>
<evidence type="ECO:0000313" key="3">
    <source>
        <dbReference type="EMBL" id="CAK9070057.1"/>
    </source>
</evidence>
<feature type="compositionally biased region" description="Polar residues" evidence="1">
    <location>
        <begin position="1085"/>
        <end position="1105"/>
    </location>
</feature>
<sequence>MAGGECLEYPASDFTENLHVALPQPSRAHEVEGGQRLLNLVPAPTWECGRRTARVWEAGYALSPATENWARHVREAHRTRPALAVGFVGATSAGKSWLVSKLQSDGAAQPARLEQSFVGGVDLQSMTSDINLYMDPVDHLYYVDFEGTFGTLPLQYYAADMAKVVQRCADVMSWESKRRQVLKESFQPAVAYLMCDVVVFLTREKLVCRRALEECEQFARAANARVTNALPPALIIVQNCCRPSEGIFDPEKCTDAFRKAHFSGGRWNYDDPVQDSSPAASSAVAQWAEYFRSIDCFCLPDEYTFCKRSGFDGEEVCAEAIMKLKAKLRERLNEGLPARTENGISLSQFQWFSALSTLCSIINDQETVAMSAIYIHAGAVAGGVNELKSVLLQLMHPMKRQEAFDPEDFHRRLLVAVGIVARFVVRHDLSEDDASQVVKYVISLFPCGAVAPPFVERADGSKLPVVCGQNQLFHQGLHRSNALVRTVDAGWLQHISEWLQGGVTYAWPGEFTCSESLAQASNQAVLAASVLEQVEEYKVEKCLEGLAPKVGTPWVLKAHSSFSSSGLKVVQDTSRLCIICTDPGSESGGFWKLWSSSANDQLPVCVHCYKIMEINSLCKGGTVEPMVSTNMTREGKGAGDGAKATGKSGNFFGGGGYASFGDYMVDKNRKLKEQFASAAEAGSAGSATKTAIFQGLSFWMTGRTCLPDQELKRIIVEHGGVYEQYGFTHVTHVIADNLASGNQTWAQLKRRTKRVNVVTSSWVMDCVKEGRRIPELRYMPACLSTPSSMLSFMDRKQVVKEEEATPESRTGDSTNRVDPSPSTEPVEKKRATAAEEKLSQPCKKSRQSHGEMQAFDGEPGRSSFTFQVHTPCAEGLADGFPQLLEILTNLAESSAQLLRQQSCCTTAVGLCLTMGDAAAEWSGASNLARATSSSEILPVLKSLALRASAALALESVGYKTLRNVEARLHCDRSGVSLLGPSAGDIPSDGEKGYEEEKVKEMADDIDFTPPPEKRAATRSNDVPNVDLSVAEVRYIQAQSCSPELGDEEGHRKAEEMEESEVREMREVKKDEKVNFRDKLDELENVDNTSHAQGLPKSTLTAGTSSRPHWKELPVWAADTNATSCQLMQHWRGICKVLQSMKSSGLMAWHDLCRGPTERNIHQPSLTATLACHVEAFQSLVGAREFEVVHLALRALRIATARRVPSTLRGEGQLPTADHFNSLLAATQKAMAATGARFKVAPLSDLESGKECCSPSKGPSRDFKGRPSVAPLQVPRMSEVCGKGGVERPFRLPSLRHEGPVAVRREGLDCNWMARHTGT</sequence>
<feature type="region of interest" description="Disordered" evidence="1">
    <location>
        <begin position="1001"/>
        <end position="1022"/>
    </location>
</feature>
<keyword evidence="4" id="KW-1185">Reference proteome</keyword>
<feature type="region of interest" description="Disordered" evidence="1">
    <location>
        <begin position="796"/>
        <end position="860"/>
    </location>
</feature>
<feature type="region of interest" description="Disordered" evidence="1">
    <location>
        <begin position="1038"/>
        <end position="1068"/>
    </location>
</feature>
<gene>
    <name evidence="3" type="ORF">CCMP2556_LOCUS34448</name>
</gene>
<dbReference type="PROSITE" id="PS50172">
    <property type="entry name" value="BRCT"/>
    <property type="match status" value="1"/>
</dbReference>
<dbReference type="Proteomes" id="UP001642484">
    <property type="component" value="Unassembled WGS sequence"/>
</dbReference>
<organism evidence="3 4">
    <name type="scientific">Durusdinium trenchii</name>
    <dbReference type="NCBI Taxonomy" id="1381693"/>
    <lineage>
        <taxon>Eukaryota</taxon>
        <taxon>Sar</taxon>
        <taxon>Alveolata</taxon>
        <taxon>Dinophyceae</taxon>
        <taxon>Suessiales</taxon>
        <taxon>Symbiodiniaceae</taxon>
        <taxon>Durusdinium</taxon>
    </lineage>
</organism>
<dbReference type="InterPro" id="IPR036420">
    <property type="entry name" value="BRCT_dom_sf"/>
</dbReference>
<feature type="region of interest" description="Disordered" evidence="1">
    <location>
        <begin position="1248"/>
        <end position="1268"/>
    </location>
</feature>
<dbReference type="InterPro" id="IPR001357">
    <property type="entry name" value="BRCT_dom"/>
</dbReference>
<feature type="compositionally biased region" description="Basic and acidic residues" evidence="1">
    <location>
        <begin position="825"/>
        <end position="838"/>
    </location>
</feature>
<proteinExistence type="predicted"/>
<dbReference type="Gene3D" id="3.40.50.300">
    <property type="entry name" value="P-loop containing nucleotide triphosphate hydrolases"/>
    <property type="match status" value="1"/>
</dbReference>
<feature type="region of interest" description="Disordered" evidence="1">
    <location>
        <begin position="1080"/>
        <end position="1105"/>
    </location>
</feature>
<feature type="domain" description="BRCT" evidence="2">
    <location>
        <begin position="688"/>
        <end position="780"/>
    </location>
</feature>
<dbReference type="PANTHER" id="PTHR45990:SF1">
    <property type="entry name" value="DNA REPAIR PROTEIN REV1"/>
    <property type="match status" value="1"/>
</dbReference>
<protein>
    <recommendedName>
        <fullName evidence="2">BRCT domain-containing protein</fullName>
    </recommendedName>
</protein>
<accession>A0ABP0P3N0</accession>
<dbReference type="SMART" id="SM00292">
    <property type="entry name" value="BRCT"/>
    <property type="match status" value="1"/>
</dbReference>
<evidence type="ECO:0000313" key="4">
    <source>
        <dbReference type="Proteomes" id="UP001642484"/>
    </source>
</evidence>